<comment type="caution">
    <text evidence="2">The sequence shown here is derived from an EMBL/GenBank/DDBJ whole genome shotgun (WGS) entry which is preliminary data.</text>
</comment>
<proteinExistence type="predicted"/>
<name>A0A176VFN9_MARPO</name>
<feature type="region of interest" description="Disordered" evidence="1">
    <location>
        <begin position="216"/>
        <end position="241"/>
    </location>
</feature>
<dbReference type="EMBL" id="LVLJ01003787">
    <property type="protein sequence ID" value="OAE19768.1"/>
    <property type="molecule type" value="Genomic_DNA"/>
</dbReference>
<gene>
    <name evidence="2" type="ORF">AXG93_2958s1450</name>
</gene>
<evidence type="ECO:0000256" key="1">
    <source>
        <dbReference type="SAM" id="MobiDB-lite"/>
    </source>
</evidence>
<protein>
    <submittedName>
        <fullName evidence="2">Uncharacterized protein</fullName>
    </submittedName>
</protein>
<evidence type="ECO:0000313" key="3">
    <source>
        <dbReference type="Proteomes" id="UP000077202"/>
    </source>
</evidence>
<accession>A0A176VFN9</accession>
<sequence length="241" mass="26769">MQTDEIHIHTDSLKAERPLNANAWTGTIEFDETVADHHSRPGRSGSQNHVADQRQKEVAGGAIHGTREPRFGVSVGESTKRLVELDGNWSVSAARLVPTYHAVYRRRSKRSRADHGAIISARPRRPEEAGSGRAVPAPAALRLMHAALLRPPSPLAVEQSSCASRVWMDGWMDGRTDGCRETFGEEMGGDSTSTSTRGWTCKKTWRWACHPLKLNRKRERGDESSEELKYEKEKGKSESGC</sequence>
<keyword evidence="3" id="KW-1185">Reference proteome</keyword>
<organism evidence="2 3">
    <name type="scientific">Marchantia polymorpha subsp. ruderalis</name>
    <dbReference type="NCBI Taxonomy" id="1480154"/>
    <lineage>
        <taxon>Eukaryota</taxon>
        <taxon>Viridiplantae</taxon>
        <taxon>Streptophyta</taxon>
        <taxon>Embryophyta</taxon>
        <taxon>Marchantiophyta</taxon>
        <taxon>Marchantiopsida</taxon>
        <taxon>Marchantiidae</taxon>
        <taxon>Marchantiales</taxon>
        <taxon>Marchantiaceae</taxon>
        <taxon>Marchantia</taxon>
    </lineage>
</organism>
<feature type="compositionally biased region" description="Basic and acidic residues" evidence="1">
    <location>
        <begin position="219"/>
        <end position="241"/>
    </location>
</feature>
<dbReference type="AlphaFoldDB" id="A0A176VFN9"/>
<feature type="region of interest" description="Disordered" evidence="1">
    <location>
        <begin position="35"/>
        <end position="70"/>
    </location>
</feature>
<evidence type="ECO:0000313" key="2">
    <source>
        <dbReference type="EMBL" id="OAE19768.1"/>
    </source>
</evidence>
<reference evidence="2" key="1">
    <citation type="submission" date="2016-03" db="EMBL/GenBank/DDBJ databases">
        <title>Mechanisms controlling the formation of the plant cell surface in tip-growing cells are functionally conserved among land plants.</title>
        <authorList>
            <person name="Honkanen S."/>
            <person name="Jones V.A."/>
            <person name="Morieri G."/>
            <person name="Champion C."/>
            <person name="Hetherington A.J."/>
            <person name="Kelly S."/>
            <person name="Saint-Marcoux D."/>
            <person name="Proust H."/>
            <person name="Prescott H."/>
            <person name="Dolan L."/>
        </authorList>
    </citation>
    <scope>NUCLEOTIDE SEQUENCE [LARGE SCALE GENOMIC DNA]</scope>
    <source>
        <tissue evidence="2">Whole gametophyte</tissue>
    </source>
</reference>
<dbReference type="Proteomes" id="UP000077202">
    <property type="component" value="Unassembled WGS sequence"/>
</dbReference>